<dbReference type="AlphaFoldDB" id="A0A1G2AAE5"/>
<comment type="subcellular location">
    <subcellularLocation>
        <location evidence="1">Secreted</location>
    </subcellularLocation>
</comment>
<keyword evidence="8 10" id="KW-0573">Peptidoglycan synthesis</keyword>
<keyword evidence="5 11" id="KW-0732">Signal</keyword>
<feature type="chain" id="PRO_5009581916" description="L,D-TPase catalytic domain-containing protein" evidence="11">
    <location>
        <begin position="22"/>
        <end position="195"/>
    </location>
</feature>
<dbReference type="GO" id="GO:0071555">
    <property type="term" value="P:cell wall organization"/>
    <property type="evidence" value="ECO:0007669"/>
    <property type="project" value="UniProtKB-UniRule"/>
</dbReference>
<dbReference type="PROSITE" id="PS52029">
    <property type="entry name" value="LD_TPASE"/>
    <property type="match status" value="1"/>
</dbReference>
<comment type="caution">
    <text evidence="13">The sequence shown here is derived from an EMBL/GenBank/DDBJ whole genome shotgun (WGS) entry which is preliminary data.</text>
</comment>
<keyword evidence="7 10" id="KW-0133">Cell shape</keyword>
<keyword evidence="3" id="KW-0964">Secreted</keyword>
<evidence type="ECO:0000256" key="4">
    <source>
        <dbReference type="ARBA" id="ARBA00022679"/>
    </source>
</evidence>
<evidence type="ECO:0000256" key="11">
    <source>
        <dbReference type="SAM" id="SignalP"/>
    </source>
</evidence>
<dbReference type="GO" id="GO:0008360">
    <property type="term" value="P:regulation of cell shape"/>
    <property type="evidence" value="ECO:0007669"/>
    <property type="project" value="UniProtKB-UniRule"/>
</dbReference>
<keyword evidence="9 10" id="KW-0961">Cell wall biogenesis/degradation</keyword>
<dbReference type="EMBL" id="MHJU01000009">
    <property type="protein sequence ID" value="OGY73635.1"/>
    <property type="molecule type" value="Genomic_DNA"/>
</dbReference>
<dbReference type="Proteomes" id="UP000178315">
    <property type="component" value="Unassembled WGS sequence"/>
</dbReference>
<feature type="domain" description="L,D-TPase catalytic" evidence="12">
    <location>
        <begin position="75"/>
        <end position="194"/>
    </location>
</feature>
<dbReference type="InterPro" id="IPR038063">
    <property type="entry name" value="Transpep_catalytic_dom"/>
</dbReference>
<protein>
    <recommendedName>
        <fullName evidence="12">L,D-TPase catalytic domain-containing protein</fullName>
    </recommendedName>
</protein>
<dbReference type="Gene3D" id="2.40.440.10">
    <property type="entry name" value="L,D-transpeptidase catalytic domain-like"/>
    <property type="match status" value="1"/>
</dbReference>
<dbReference type="PANTHER" id="PTHR30582:SF2">
    <property type="entry name" value="L,D-TRANSPEPTIDASE YCIB-RELATED"/>
    <property type="match status" value="1"/>
</dbReference>
<evidence type="ECO:0000256" key="7">
    <source>
        <dbReference type="ARBA" id="ARBA00022960"/>
    </source>
</evidence>
<evidence type="ECO:0000259" key="12">
    <source>
        <dbReference type="PROSITE" id="PS52029"/>
    </source>
</evidence>
<feature type="active site" description="Proton donor/acceptor" evidence="10">
    <location>
        <position position="146"/>
    </location>
</feature>
<dbReference type="InterPro" id="IPR050979">
    <property type="entry name" value="LD-transpeptidase"/>
</dbReference>
<evidence type="ECO:0000256" key="5">
    <source>
        <dbReference type="ARBA" id="ARBA00022729"/>
    </source>
</evidence>
<dbReference type="InterPro" id="IPR005490">
    <property type="entry name" value="LD_TPept_cat_dom"/>
</dbReference>
<evidence type="ECO:0000313" key="13">
    <source>
        <dbReference type="EMBL" id="OGY73635.1"/>
    </source>
</evidence>
<evidence type="ECO:0000256" key="9">
    <source>
        <dbReference type="ARBA" id="ARBA00023316"/>
    </source>
</evidence>
<organism evidence="13 14">
    <name type="scientific">Candidatus Jacksonbacteria bacterium RIFCSPLOWO2_02_FULL_44_20</name>
    <dbReference type="NCBI Taxonomy" id="1798460"/>
    <lineage>
        <taxon>Bacteria</taxon>
        <taxon>Candidatus Jacksoniibacteriota</taxon>
    </lineage>
</organism>
<dbReference type="GO" id="GO:0016740">
    <property type="term" value="F:transferase activity"/>
    <property type="evidence" value="ECO:0007669"/>
    <property type="project" value="UniProtKB-KW"/>
</dbReference>
<dbReference type="Pfam" id="PF03734">
    <property type="entry name" value="YkuD"/>
    <property type="match status" value="1"/>
</dbReference>
<evidence type="ECO:0000256" key="2">
    <source>
        <dbReference type="ARBA" id="ARBA00004752"/>
    </source>
</evidence>
<evidence type="ECO:0000256" key="1">
    <source>
        <dbReference type="ARBA" id="ARBA00004613"/>
    </source>
</evidence>
<dbReference type="SUPFAM" id="SSF141523">
    <property type="entry name" value="L,D-transpeptidase catalytic domain-like"/>
    <property type="match status" value="1"/>
</dbReference>
<evidence type="ECO:0000256" key="3">
    <source>
        <dbReference type="ARBA" id="ARBA00022525"/>
    </source>
</evidence>
<dbReference type="Pfam" id="PF18884">
    <property type="entry name" value="TSP3_bac"/>
    <property type="match status" value="2"/>
</dbReference>
<reference evidence="13 14" key="1">
    <citation type="journal article" date="2016" name="Nat. Commun.">
        <title>Thousands of microbial genomes shed light on interconnected biogeochemical processes in an aquifer system.</title>
        <authorList>
            <person name="Anantharaman K."/>
            <person name="Brown C.T."/>
            <person name="Hug L.A."/>
            <person name="Sharon I."/>
            <person name="Castelle C.J."/>
            <person name="Probst A.J."/>
            <person name="Thomas B.C."/>
            <person name="Singh A."/>
            <person name="Wilkins M.J."/>
            <person name="Karaoz U."/>
            <person name="Brodie E.L."/>
            <person name="Williams K.H."/>
            <person name="Hubbard S.S."/>
            <person name="Banfield J.F."/>
        </authorList>
    </citation>
    <scope>NUCLEOTIDE SEQUENCE [LARGE SCALE GENOMIC DNA]</scope>
</reference>
<evidence type="ECO:0000256" key="10">
    <source>
        <dbReference type="PROSITE-ProRule" id="PRU01373"/>
    </source>
</evidence>
<dbReference type="GO" id="GO:0071972">
    <property type="term" value="F:peptidoglycan L,D-transpeptidase activity"/>
    <property type="evidence" value="ECO:0007669"/>
    <property type="project" value="TreeGrafter"/>
</dbReference>
<comment type="pathway">
    <text evidence="2 10">Cell wall biogenesis; peptidoglycan biosynthesis.</text>
</comment>
<dbReference type="CDD" id="cd16913">
    <property type="entry name" value="YkuD_like"/>
    <property type="match status" value="1"/>
</dbReference>
<dbReference type="GO" id="GO:0005576">
    <property type="term" value="C:extracellular region"/>
    <property type="evidence" value="ECO:0007669"/>
    <property type="project" value="TreeGrafter"/>
</dbReference>
<gene>
    <name evidence="13" type="ORF">A3H61_00390</name>
</gene>
<sequence>MSRLLILLLLIYLATPTKLTAQTENTDSDGDKLWDHEEVKWGTDPHNPDSDGDGYKDKVEIINGYDPLGSGRLPKWIRIDLSEQSLSYGYGPKAVDTFIVSTGKRGFKTPTGEFSVLYKHEKKWSATYKLWMPYWMSFTYQGHGIHELPYWPNGYREGANHLGIPVSHGCVRLGIGPAQKLYDWAEAGTKIVVME</sequence>
<dbReference type="PANTHER" id="PTHR30582">
    <property type="entry name" value="L,D-TRANSPEPTIDASE"/>
    <property type="match status" value="1"/>
</dbReference>
<dbReference type="GO" id="GO:0018104">
    <property type="term" value="P:peptidoglycan-protein cross-linking"/>
    <property type="evidence" value="ECO:0007669"/>
    <property type="project" value="TreeGrafter"/>
</dbReference>
<dbReference type="InterPro" id="IPR059100">
    <property type="entry name" value="TSP3_bac"/>
</dbReference>
<keyword evidence="4" id="KW-0808">Transferase</keyword>
<evidence type="ECO:0000313" key="14">
    <source>
        <dbReference type="Proteomes" id="UP000178315"/>
    </source>
</evidence>
<accession>A0A1G2AAE5</accession>
<evidence type="ECO:0000256" key="6">
    <source>
        <dbReference type="ARBA" id="ARBA00022837"/>
    </source>
</evidence>
<feature type="signal peptide" evidence="11">
    <location>
        <begin position="1"/>
        <end position="21"/>
    </location>
</feature>
<proteinExistence type="predicted"/>
<name>A0A1G2AAE5_9BACT</name>
<keyword evidence="6" id="KW-0106">Calcium</keyword>
<evidence type="ECO:0000256" key="8">
    <source>
        <dbReference type="ARBA" id="ARBA00022984"/>
    </source>
</evidence>
<dbReference type="UniPathway" id="UPA00219"/>
<feature type="active site" description="Nucleophile" evidence="10">
    <location>
        <position position="170"/>
    </location>
</feature>